<organism evidence="1">
    <name type="scientific">Rhizophora mucronata</name>
    <name type="common">Asiatic mangrove</name>
    <dbReference type="NCBI Taxonomy" id="61149"/>
    <lineage>
        <taxon>Eukaryota</taxon>
        <taxon>Viridiplantae</taxon>
        <taxon>Streptophyta</taxon>
        <taxon>Embryophyta</taxon>
        <taxon>Tracheophyta</taxon>
        <taxon>Spermatophyta</taxon>
        <taxon>Magnoliopsida</taxon>
        <taxon>eudicotyledons</taxon>
        <taxon>Gunneridae</taxon>
        <taxon>Pentapetalae</taxon>
        <taxon>rosids</taxon>
        <taxon>fabids</taxon>
        <taxon>Malpighiales</taxon>
        <taxon>Rhizophoraceae</taxon>
        <taxon>Rhizophora</taxon>
    </lineage>
</organism>
<dbReference type="EMBL" id="GGEC01078964">
    <property type="protein sequence ID" value="MBX59448.1"/>
    <property type="molecule type" value="Transcribed_RNA"/>
</dbReference>
<protein>
    <submittedName>
        <fullName evidence="1">Uncharacterized protein</fullName>
    </submittedName>
</protein>
<accession>A0A2P2PXH6</accession>
<proteinExistence type="predicted"/>
<name>A0A2P2PXH6_RHIMU</name>
<evidence type="ECO:0000313" key="1">
    <source>
        <dbReference type="EMBL" id="MBX59448.1"/>
    </source>
</evidence>
<sequence>MSIVMLSNF</sequence>
<reference evidence="1" key="1">
    <citation type="submission" date="2018-02" db="EMBL/GenBank/DDBJ databases">
        <title>Rhizophora mucronata_Transcriptome.</title>
        <authorList>
            <person name="Meera S.P."/>
            <person name="Sreeshan A."/>
            <person name="Augustine A."/>
        </authorList>
    </citation>
    <scope>NUCLEOTIDE SEQUENCE</scope>
    <source>
        <tissue evidence="1">Leaf</tissue>
    </source>
</reference>